<dbReference type="SUPFAM" id="SSF48371">
    <property type="entry name" value="ARM repeat"/>
    <property type="match status" value="1"/>
</dbReference>
<accession>A0A6J5TR17</accession>
<dbReference type="GO" id="GO:0031267">
    <property type="term" value="F:small GTPase binding"/>
    <property type="evidence" value="ECO:0007669"/>
    <property type="project" value="InterPro"/>
</dbReference>
<dbReference type="Proteomes" id="UP000507222">
    <property type="component" value="Unassembled WGS sequence"/>
</dbReference>
<dbReference type="GO" id="GO:0005829">
    <property type="term" value="C:cytosol"/>
    <property type="evidence" value="ECO:0007669"/>
    <property type="project" value="TreeGrafter"/>
</dbReference>
<dbReference type="PROSITE" id="PS50166">
    <property type="entry name" value="IMPORTIN_B_NT"/>
    <property type="match status" value="1"/>
</dbReference>
<keyword evidence="6" id="KW-0812">Transmembrane</keyword>
<keyword evidence="6" id="KW-0472">Membrane</keyword>
<gene>
    <name evidence="8" type="ORF">CURHAP_LOCUS6890</name>
</gene>
<dbReference type="PANTHER" id="PTHR10997">
    <property type="entry name" value="IMPORTIN-7, 8, 11"/>
    <property type="match status" value="1"/>
</dbReference>
<dbReference type="Pfam" id="PF25758">
    <property type="entry name" value="TPR_IPO11"/>
    <property type="match status" value="1"/>
</dbReference>
<protein>
    <recommendedName>
        <fullName evidence="7">Importin N-terminal domain-containing protein</fullName>
    </recommendedName>
</protein>
<keyword evidence="3" id="KW-0813">Transport</keyword>
<evidence type="ECO:0000256" key="6">
    <source>
        <dbReference type="SAM" id="Phobius"/>
    </source>
</evidence>
<dbReference type="InterPro" id="IPR011989">
    <property type="entry name" value="ARM-like"/>
</dbReference>
<evidence type="ECO:0000256" key="3">
    <source>
        <dbReference type="ARBA" id="ARBA00022448"/>
    </source>
</evidence>
<dbReference type="Gene3D" id="1.25.10.10">
    <property type="entry name" value="Leucine-rich Repeat Variant"/>
    <property type="match status" value="1"/>
</dbReference>
<feature type="transmembrane region" description="Helical" evidence="6">
    <location>
        <begin position="66"/>
        <end position="84"/>
    </location>
</feature>
<name>A0A6J5TR17_PRUAR</name>
<organism evidence="8 9">
    <name type="scientific">Prunus armeniaca</name>
    <name type="common">Apricot</name>
    <name type="synonym">Armeniaca vulgaris</name>
    <dbReference type="NCBI Taxonomy" id="36596"/>
    <lineage>
        <taxon>Eukaryota</taxon>
        <taxon>Viridiplantae</taxon>
        <taxon>Streptophyta</taxon>
        <taxon>Embryophyta</taxon>
        <taxon>Tracheophyta</taxon>
        <taxon>Spermatophyta</taxon>
        <taxon>Magnoliopsida</taxon>
        <taxon>eudicotyledons</taxon>
        <taxon>Gunneridae</taxon>
        <taxon>Pentapetalae</taxon>
        <taxon>rosids</taxon>
        <taxon>fabids</taxon>
        <taxon>Rosales</taxon>
        <taxon>Rosaceae</taxon>
        <taxon>Amygdaloideae</taxon>
        <taxon>Amygdaleae</taxon>
        <taxon>Prunus</taxon>
    </lineage>
</organism>
<evidence type="ECO:0000313" key="9">
    <source>
        <dbReference type="Proteomes" id="UP000507222"/>
    </source>
</evidence>
<evidence type="ECO:0000313" key="8">
    <source>
        <dbReference type="EMBL" id="CAB4264908.1"/>
    </source>
</evidence>
<evidence type="ECO:0000259" key="7">
    <source>
        <dbReference type="PROSITE" id="PS50166"/>
    </source>
</evidence>
<feature type="transmembrane region" description="Helical" evidence="6">
    <location>
        <begin position="90"/>
        <end position="115"/>
    </location>
</feature>
<reference evidence="8 9" key="1">
    <citation type="submission" date="2020-05" db="EMBL/GenBank/DDBJ databases">
        <authorList>
            <person name="Campoy J."/>
            <person name="Schneeberger K."/>
            <person name="Spophaly S."/>
        </authorList>
    </citation>
    <scope>NUCLEOTIDE SEQUENCE [LARGE SCALE GENOMIC DNA]</scope>
    <source>
        <strain evidence="8">PruArmRojPasFocal</strain>
    </source>
</reference>
<evidence type="ECO:0000256" key="5">
    <source>
        <dbReference type="ARBA" id="ARBA00023242"/>
    </source>
</evidence>
<keyword evidence="4" id="KW-0653">Protein transport</keyword>
<dbReference type="GO" id="GO:0006606">
    <property type="term" value="P:protein import into nucleus"/>
    <property type="evidence" value="ECO:0007669"/>
    <property type="project" value="TreeGrafter"/>
</dbReference>
<comment type="similarity">
    <text evidence="2">Belongs to the importin beta family.</text>
</comment>
<feature type="transmembrane region" description="Helical" evidence="6">
    <location>
        <begin position="247"/>
        <end position="265"/>
    </location>
</feature>
<keyword evidence="6" id="KW-1133">Transmembrane helix</keyword>
<dbReference type="AlphaFoldDB" id="A0A6J5TR17"/>
<dbReference type="InterPro" id="IPR001494">
    <property type="entry name" value="Importin-beta_N"/>
</dbReference>
<keyword evidence="5" id="KW-0539">Nucleus</keyword>
<dbReference type="InterPro" id="IPR058669">
    <property type="entry name" value="TPR_IPO7/11-like"/>
</dbReference>
<evidence type="ECO:0000256" key="4">
    <source>
        <dbReference type="ARBA" id="ARBA00022927"/>
    </source>
</evidence>
<evidence type="ECO:0000256" key="2">
    <source>
        <dbReference type="ARBA" id="ARBA00007991"/>
    </source>
</evidence>
<evidence type="ECO:0000256" key="1">
    <source>
        <dbReference type="ARBA" id="ARBA00004123"/>
    </source>
</evidence>
<proteinExistence type="inferred from homology"/>
<dbReference type="InterPro" id="IPR056840">
    <property type="entry name" value="HEAT_IPO9_central"/>
</dbReference>
<dbReference type="Pfam" id="PF25018">
    <property type="entry name" value="HEAT_IPO9_c"/>
    <property type="match status" value="1"/>
</dbReference>
<feature type="domain" description="Importin N-terminal" evidence="7">
    <location>
        <begin position="33"/>
        <end position="154"/>
    </location>
</feature>
<dbReference type="GO" id="GO:0005635">
    <property type="term" value="C:nuclear envelope"/>
    <property type="evidence" value="ECO:0007669"/>
    <property type="project" value="TreeGrafter"/>
</dbReference>
<comment type="subcellular location">
    <subcellularLocation>
        <location evidence="1">Nucleus</location>
    </subcellularLocation>
</comment>
<sequence length="1074" mass="119523">MANFNIVVDEDQQWLLNCLSATLDPNHEVRSFAEASLNQASLQPGFGSALSKVAANRELPLGLRQISFFIIMFIVKYLLLHVSSLITEQGLGSCLFISAIVFFALFFVFIVLFFYEENFIKKHWHEAEEAFEHPAVSSDEKAVVRRLLLLSLDDSHRKICTAISMAVASIAVYDWPEVWPDLLPYLMKLINDQTNMNGVHGALRCLALLSVDLDDTVVPTLVPALFPCLLKIVSSPEMYDKYLRTKALSIVYSCISMLGVMSGVYKTETSALIVPMVKPWMDQFSKILNHPLQSEDPDDWSIRTEVLKCLNQFVQNFPSLIESEFMIIVGPLWQTFMTSLGVYVRSSIEGTEDPFDGRYDSDGAEKSLDSFVVQLFEFLLTIVGSAKLGKVIMNNVEELTYYTIAFLQITEQQVHTWSMDANQFVADEDDVTYSCRVSGALLLEEVVNSCGTEGISAIIEAAKSVLVSLKEKRMLVLQFGGEEATLFALASLSEQLLEAEDSELTRVGSGNLLEQIITEDIGLDVHQYPFLYSRIFSSVAKFSSVISHGVLEHFLYAAIKAISMDVPPPVKVGACRALSELLPETNKVIIHPHLMSLFQSLSDLLNQASDETLHLVLETLQEAIKAGYELSASIEPIISPVVLNMWASHISDPFICIDAIEVMETLKNAPGCIRPLVSRVLPCVWPVLNKPQQQPDGLVAGSVDLVTMLLKNAPIDVVKTVYDACFDTVIRIVLQSDDHSEMQNATECLATFVSGGRQDVLAWSGDLENTMRRLLDAASRLLDPDLDSSGSLFVGSYILQLILHLPSQMAPHIRDLVAALIRRMQSAQIAGLRSSLLLIFARLVHLSAPKVEQFIDLLVTIPAEGYDNSFIYLMSEWTQQQGEIQGAYQIKVTTTALALLLSSRHAELAKINVQGYLFQSAAGITTRSKAKLTPDQWTVVPLPAKIMALLADALVEIQEQVVAGDNEDSDWEEVEADDVELDKDLMYSAGVTSSGRPSHQHLEAIAKAFNKDEEEDRYEDDQLTVADPLNQINLANYLAEFFVNFSQSERQMFDHIFQSLTQDQRNAIQMVRAL</sequence>
<dbReference type="EMBL" id="CAEKDK010000001">
    <property type="protein sequence ID" value="CAB4264908.1"/>
    <property type="molecule type" value="Genomic_DNA"/>
</dbReference>
<dbReference type="PANTHER" id="PTHR10997:SF9">
    <property type="entry name" value="IMPORTIN-9"/>
    <property type="match status" value="1"/>
</dbReference>
<dbReference type="InterPro" id="IPR016024">
    <property type="entry name" value="ARM-type_fold"/>
</dbReference>